<dbReference type="SUPFAM" id="SSF52540">
    <property type="entry name" value="P-loop containing nucleoside triphosphate hydrolases"/>
    <property type="match status" value="1"/>
</dbReference>
<dbReference type="GO" id="GO:0003677">
    <property type="term" value="F:DNA binding"/>
    <property type="evidence" value="ECO:0007669"/>
    <property type="project" value="InterPro"/>
</dbReference>
<evidence type="ECO:0000256" key="2">
    <source>
        <dbReference type="ARBA" id="ARBA00022801"/>
    </source>
</evidence>
<gene>
    <name evidence="6" type="ORF">SAMN06265361_101116</name>
</gene>
<keyword evidence="1" id="KW-0547">Nucleotide-binding</keyword>
<evidence type="ECO:0000313" key="6">
    <source>
        <dbReference type="EMBL" id="SMP00580.1"/>
    </source>
</evidence>
<name>A0AA45WIK4_9BACL</name>
<dbReference type="Proteomes" id="UP001157946">
    <property type="component" value="Unassembled WGS sequence"/>
</dbReference>
<dbReference type="PANTHER" id="PTHR11070">
    <property type="entry name" value="UVRD / RECB / PCRA DNA HELICASE FAMILY MEMBER"/>
    <property type="match status" value="1"/>
</dbReference>
<dbReference type="AlphaFoldDB" id="A0AA45WIK4"/>
<keyword evidence="3 6" id="KW-0347">Helicase</keyword>
<dbReference type="InterPro" id="IPR000212">
    <property type="entry name" value="DNA_helicase_UvrD/REP"/>
</dbReference>
<organism evidence="6 7">
    <name type="scientific">Laceyella tengchongensis</name>
    <dbReference type="NCBI Taxonomy" id="574699"/>
    <lineage>
        <taxon>Bacteria</taxon>
        <taxon>Bacillati</taxon>
        <taxon>Bacillota</taxon>
        <taxon>Bacilli</taxon>
        <taxon>Bacillales</taxon>
        <taxon>Thermoactinomycetaceae</taxon>
        <taxon>Laceyella</taxon>
    </lineage>
</organism>
<dbReference type="InterPro" id="IPR014017">
    <property type="entry name" value="DNA_helicase_UvrD-like_C"/>
</dbReference>
<accession>A0AA45WIK4</accession>
<dbReference type="Gene3D" id="3.40.50.300">
    <property type="entry name" value="P-loop containing nucleotide triphosphate hydrolases"/>
    <property type="match status" value="1"/>
</dbReference>
<evidence type="ECO:0000256" key="4">
    <source>
        <dbReference type="ARBA" id="ARBA00022840"/>
    </source>
</evidence>
<keyword evidence="7" id="KW-1185">Reference proteome</keyword>
<keyword evidence="4" id="KW-0067">ATP-binding</keyword>
<dbReference type="GO" id="GO:0043138">
    <property type="term" value="F:3'-5' DNA helicase activity"/>
    <property type="evidence" value="ECO:0007669"/>
    <property type="project" value="TreeGrafter"/>
</dbReference>
<dbReference type="GO" id="GO:0016787">
    <property type="term" value="F:hydrolase activity"/>
    <property type="evidence" value="ECO:0007669"/>
    <property type="project" value="UniProtKB-KW"/>
</dbReference>
<reference evidence="6" key="1">
    <citation type="submission" date="2017-05" db="EMBL/GenBank/DDBJ databases">
        <authorList>
            <person name="Varghese N."/>
            <person name="Submissions S."/>
        </authorList>
    </citation>
    <scope>NUCLEOTIDE SEQUENCE</scope>
    <source>
        <strain evidence="6">DSM 45262</strain>
    </source>
</reference>
<dbReference type="RefSeq" id="WP_106342595.1">
    <property type="nucleotide sequence ID" value="NZ_FXTU01000001.1"/>
</dbReference>
<evidence type="ECO:0000259" key="5">
    <source>
        <dbReference type="Pfam" id="PF13361"/>
    </source>
</evidence>
<comment type="caution">
    <text evidence="6">The sequence shown here is derived from an EMBL/GenBank/DDBJ whole genome shotgun (WGS) entry which is preliminary data.</text>
</comment>
<dbReference type="EMBL" id="FXTU01000001">
    <property type="protein sequence ID" value="SMP00580.1"/>
    <property type="molecule type" value="Genomic_DNA"/>
</dbReference>
<dbReference type="GO" id="GO:0005524">
    <property type="term" value="F:ATP binding"/>
    <property type="evidence" value="ECO:0007669"/>
    <property type="project" value="UniProtKB-KW"/>
</dbReference>
<protein>
    <submittedName>
        <fullName evidence="6">UvrD-like helicase C-terminal domain-containing protein</fullName>
    </submittedName>
</protein>
<feature type="domain" description="UvrD-like helicase C-terminal" evidence="5">
    <location>
        <begin position="6"/>
        <end position="70"/>
    </location>
</feature>
<evidence type="ECO:0000256" key="3">
    <source>
        <dbReference type="ARBA" id="ARBA00022806"/>
    </source>
</evidence>
<proteinExistence type="predicted"/>
<dbReference type="Pfam" id="PF13361">
    <property type="entry name" value="UvrD_C"/>
    <property type="match status" value="1"/>
</dbReference>
<dbReference type="InterPro" id="IPR027417">
    <property type="entry name" value="P-loop_NTPase"/>
</dbReference>
<sequence>MRDSGTMHNSKGLEFRVVFIAEANEDNLPNAWVLRQKREDPDEEAAYLNEQRSLLYVAMTRAREQVYITSYGPLTSFLMRGESQGDGRK</sequence>
<evidence type="ECO:0000256" key="1">
    <source>
        <dbReference type="ARBA" id="ARBA00022741"/>
    </source>
</evidence>
<dbReference type="GO" id="GO:0000725">
    <property type="term" value="P:recombinational repair"/>
    <property type="evidence" value="ECO:0007669"/>
    <property type="project" value="TreeGrafter"/>
</dbReference>
<keyword evidence="2" id="KW-0378">Hydrolase</keyword>
<evidence type="ECO:0000313" key="7">
    <source>
        <dbReference type="Proteomes" id="UP001157946"/>
    </source>
</evidence>
<dbReference type="PANTHER" id="PTHR11070:SF2">
    <property type="entry name" value="ATP-DEPENDENT DNA HELICASE SRS2"/>
    <property type="match status" value="1"/>
</dbReference>